<comment type="caution">
    <text evidence="4">The sequence shown here is derived from an EMBL/GenBank/DDBJ whole genome shotgun (WGS) entry which is preliminary data.</text>
</comment>
<dbReference type="InterPro" id="IPR038109">
    <property type="entry name" value="DNA_bind_recomb_sf"/>
</dbReference>
<evidence type="ECO:0000259" key="3">
    <source>
        <dbReference type="PROSITE" id="PS51737"/>
    </source>
</evidence>
<dbReference type="PANTHER" id="PTHR30461">
    <property type="entry name" value="DNA-INVERTASE FROM LAMBDOID PROPHAGE"/>
    <property type="match status" value="1"/>
</dbReference>
<dbReference type="SMART" id="SM00857">
    <property type="entry name" value="Resolvase"/>
    <property type="match status" value="1"/>
</dbReference>
<dbReference type="RefSeq" id="WP_337678660.1">
    <property type="nucleotide sequence ID" value="NZ_JBBFKC010000001.1"/>
</dbReference>
<dbReference type="CDD" id="cd00338">
    <property type="entry name" value="Ser_Recombinase"/>
    <property type="match status" value="1"/>
</dbReference>
<organism evidence="4 5">
    <name type="scientific">Faecalibacterium taiwanense</name>
    <dbReference type="NCBI Taxonomy" id="3030638"/>
    <lineage>
        <taxon>Bacteria</taxon>
        <taxon>Bacillati</taxon>
        <taxon>Bacillota</taxon>
        <taxon>Clostridia</taxon>
        <taxon>Eubacteriales</taxon>
        <taxon>Oscillospiraceae</taxon>
        <taxon>Faecalibacterium</taxon>
    </lineage>
</organism>
<evidence type="ECO:0000259" key="2">
    <source>
        <dbReference type="PROSITE" id="PS51736"/>
    </source>
</evidence>
<dbReference type="InterPro" id="IPR025827">
    <property type="entry name" value="Zn_ribbon_recom_dom"/>
</dbReference>
<dbReference type="Proteomes" id="UP001379600">
    <property type="component" value="Unassembled WGS sequence"/>
</dbReference>
<dbReference type="Gene3D" id="3.40.50.1390">
    <property type="entry name" value="Resolvase, N-terminal catalytic domain"/>
    <property type="match status" value="1"/>
</dbReference>
<accession>A0AB35XTX7</accession>
<dbReference type="AlphaFoldDB" id="A0AB35XTX7"/>
<dbReference type="InterPro" id="IPR011109">
    <property type="entry name" value="DNA_bind_recombinase_dom"/>
</dbReference>
<dbReference type="PANTHER" id="PTHR30461:SF23">
    <property type="entry name" value="DNA RECOMBINASE-RELATED"/>
    <property type="match status" value="1"/>
</dbReference>
<evidence type="ECO:0000313" key="4">
    <source>
        <dbReference type="EMBL" id="MEJ3689916.1"/>
    </source>
</evidence>
<dbReference type="InterPro" id="IPR050639">
    <property type="entry name" value="SSR_resolvase"/>
</dbReference>
<dbReference type="Gene3D" id="3.90.1750.20">
    <property type="entry name" value="Putative Large Serine Recombinase, Chain B, Domain 2"/>
    <property type="match status" value="1"/>
</dbReference>
<dbReference type="GO" id="GO:0000150">
    <property type="term" value="F:DNA strand exchange activity"/>
    <property type="evidence" value="ECO:0007669"/>
    <property type="project" value="InterPro"/>
</dbReference>
<reference evidence="4 5" key="1">
    <citation type="submission" date="2024-03" db="EMBL/GenBank/DDBJ databases">
        <authorList>
            <person name="Plomp N."/>
            <person name="Harmsen H.J."/>
        </authorList>
    </citation>
    <scope>NUCLEOTIDE SEQUENCE [LARGE SCALE GENOMIC DNA]</scope>
    <source>
        <strain evidence="4 5">HTF-76H</strain>
    </source>
</reference>
<feature type="domain" description="Recombinase" evidence="3">
    <location>
        <begin position="154"/>
        <end position="260"/>
    </location>
</feature>
<dbReference type="PROSITE" id="PS51736">
    <property type="entry name" value="RECOMBINASES_3"/>
    <property type="match status" value="1"/>
</dbReference>
<keyword evidence="1" id="KW-0175">Coiled coil</keyword>
<dbReference type="EMBL" id="JBBFKC010000001">
    <property type="protein sequence ID" value="MEJ3689916.1"/>
    <property type="molecule type" value="Genomic_DNA"/>
</dbReference>
<feature type="domain" description="Resolvase/invertase-type recombinase catalytic" evidence="2">
    <location>
        <begin position="2"/>
        <end position="150"/>
    </location>
</feature>
<keyword evidence="5" id="KW-1185">Reference proteome</keyword>
<dbReference type="Pfam" id="PF07508">
    <property type="entry name" value="Recombinase"/>
    <property type="match status" value="1"/>
</dbReference>
<protein>
    <submittedName>
        <fullName evidence="4">Recombinase family protein</fullName>
    </submittedName>
</protein>
<dbReference type="InterPro" id="IPR006119">
    <property type="entry name" value="Resolv_N"/>
</dbReference>
<dbReference type="PROSITE" id="PS51737">
    <property type="entry name" value="RECOMBINASE_DNA_BIND"/>
    <property type="match status" value="1"/>
</dbReference>
<gene>
    <name evidence="4" type="ORF">WF787_01575</name>
</gene>
<name>A0AB35XTX7_9FIRM</name>
<feature type="coiled-coil region" evidence="1">
    <location>
        <begin position="361"/>
        <end position="415"/>
    </location>
</feature>
<proteinExistence type="predicted"/>
<dbReference type="Pfam" id="PF13408">
    <property type="entry name" value="Zn_ribbon_recom"/>
    <property type="match status" value="1"/>
</dbReference>
<sequence>MTAVIYARYSSDSQREASIEGQLRDCKDYAEKNGITVVGTYIDRAYSAKTDDRPDFQRMIKDSAKKIFDVVLVWKLDRFARNRFDAVNYKYQLEKNSVHLVSAMEPISQGPEGIMVESMLIGMAEYYSAELALKVARGERENALQCKYNGGVVPLGFTIGKEDRLYHIDPETAPIVQEIFSRYADGEPAEKIAASLNERGLRTRTGKPFVKNSFFQIFRNRRYIGEYRYKDIVTPGGIPAIVDEDLFNRVQQRFEQNKIAHGRPAKEDVSYLLTTKLFCGKCGTLMGGESGTSHMGNTYYYYKCGNAKRHGKAHCDLKAIRKEPLERFVVDTAIKVIFSDEIIEQLIDLVMDAQQQENTRLPVLKDQLRDTEKRLANLLEAIEQGILTPTTKQRLDELEARKEALNTSILEEELKKPVLTREWMRFWFEKFRKGDMRDMEHQRQIIDTFVNSVYVFDDRVVLNFNFTDDSKTISREEVLGSSAVDNAPPQKSSDFRLRIFCLVAVQDSNRAALTTPVGRVSNQPSGLLLSPRFPTRRNVYRDDCRFVVGGTGREP</sequence>
<dbReference type="Pfam" id="PF00239">
    <property type="entry name" value="Resolvase"/>
    <property type="match status" value="1"/>
</dbReference>
<evidence type="ECO:0000313" key="5">
    <source>
        <dbReference type="Proteomes" id="UP001379600"/>
    </source>
</evidence>
<dbReference type="SUPFAM" id="SSF53041">
    <property type="entry name" value="Resolvase-like"/>
    <property type="match status" value="1"/>
</dbReference>
<dbReference type="InterPro" id="IPR036162">
    <property type="entry name" value="Resolvase-like_N_sf"/>
</dbReference>
<evidence type="ECO:0000256" key="1">
    <source>
        <dbReference type="SAM" id="Coils"/>
    </source>
</evidence>
<dbReference type="GO" id="GO:0003677">
    <property type="term" value="F:DNA binding"/>
    <property type="evidence" value="ECO:0007669"/>
    <property type="project" value="InterPro"/>
</dbReference>